<dbReference type="Pfam" id="PF01040">
    <property type="entry name" value="UbiA"/>
    <property type="match status" value="1"/>
</dbReference>
<dbReference type="InParanoid" id="A0A316YKP9"/>
<evidence type="ECO:0000313" key="14">
    <source>
        <dbReference type="Proteomes" id="UP000245768"/>
    </source>
</evidence>
<keyword evidence="4 13" id="KW-0808">Transferase</keyword>
<dbReference type="PANTHER" id="PTHR43448">
    <property type="entry name" value="PROTOHEME IX FARNESYLTRANSFERASE, MITOCHONDRIAL"/>
    <property type="match status" value="1"/>
</dbReference>
<dbReference type="InterPro" id="IPR006369">
    <property type="entry name" value="Protohaem_IX_farnesylTrfase"/>
</dbReference>
<evidence type="ECO:0000256" key="12">
    <source>
        <dbReference type="SAM" id="Phobius"/>
    </source>
</evidence>
<keyword evidence="9" id="KW-0350">Heme biosynthesis</keyword>
<dbReference type="PROSITE" id="PS00943">
    <property type="entry name" value="UBIA"/>
    <property type="match status" value="1"/>
</dbReference>
<reference evidence="13 14" key="1">
    <citation type="journal article" date="2018" name="Mol. Biol. Evol.">
        <title>Broad Genomic Sampling Reveals a Smut Pathogenic Ancestry of the Fungal Clade Ustilaginomycotina.</title>
        <authorList>
            <person name="Kijpornyongpan T."/>
            <person name="Mondo S.J."/>
            <person name="Barry K."/>
            <person name="Sandor L."/>
            <person name="Lee J."/>
            <person name="Lipzen A."/>
            <person name="Pangilinan J."/>
            <person name="LaButti K."/>
            <person name="Hainaut M."/>
            <person name="Henrissat B."/>
            <person name="Grigoriev I.V."/>
            <person name="Spatafora J.W."/>
            <person name="Aime M.C."/>
        </authorList>
    </citation>
    <scope>NUCLEOTIDE SEQUENCE [LARGE SCALE GENOMIC DNA]</scope>
    <source>
        <strain evidence="13 14">MCA 4198</strain>
    </source>
</reference>
<keyword evidence="14" id="KW-1185">Reference proteome</keyword>
<feature type="transmembrane region" description="Helical" evidence="12">
    <location>
        <begin position="388"/>
        <end position="408"/>
    </location>
</feature>
<name>A0A316YKP9_9BASI</name>
<dbReference type="GO" id="GO:0006784">
    <property type="term" value="P:heme A biosynthetic process"/>
    <property type="evidence" value="ECO:0007669"/>
    <property type="project" value="TreeGrafter"/>
</dbReference>
<dbReference type="NCBIfam" id="TIGR01473">
    <property type="entry name" value="cyoE_ctaB"/>
    <property type="match status" value="1"/>
</dbReference>
<accession>A0A316YKP9</accession>
<dbReference type="FunCoup" id="A0A316YKP9">
    <property type="interactions" value="341"/>
</dbReference>
<dbReference type="GO" id="GO:0008495">
    <property type="term" value="F:protoheme IX farnesyltransferase activity"/>
    <property type="evidence" value="ECO:0007669"/>
    <property type="project" value="InterPro"/>
</dbReference>
<evidence type="ECO:0000256" key="8">
    <source>
        <dbReference type="ARBA" id="ARBA00023128"/>
    </source>
</evidence>
<keyword evidence="6" id="KW-0809">Transit peptide</keyword>
<dbReference type="InterPro" id="IPR000537">
    <property type="entry name" value="UbiA_prenyltransferase"/>
</dbReference>
<gene>
    <name evidence="13" type="ORF">FA10DRAFT_266348</name>
</gene>
<dbReference type="OrthoDB" id="5211at2759"/>
<evidence type="ECO:0000256" key="1">
    <source>
        <dbReference type="ARBA" id="ARBA00004225"/>
    </source>
</evidence>
<evidence type="ECO:0000256" key="2">
    <source>
        <dbReference type="ARBA" id="ARBA00005985"/>
    </source>
</evidence>
<feature type="transmembrane region" description="Helical" evidence="12">
    <location>
        <begin position="235"/>
        <end position="252"/>
    </location>
</feature>
<dbReference type="RefSeq" id="XP_025376987.1">
    <property type="nucleotide sequence ID" value="XM_025521454.1"/>
</dbReference>
<keyword evidence="5 12" id="KW-0812">Transmembrane</keyword>
<dbReference type="HAMAP" id="MF_00154">
    <property type="entry name" value="CyoE_CtaB"/>
    <property type="match status" value="1"/>
</dbReference>
<protein>
    <recommendedName>
        <fullName evidence="3">Protoheme IX farnesyltransferase, mitochondrial</fullName>
    </recommendedName>
    <alternativeName>
        <fullName evidence="11">Heme O synthase</fullName>
    </alternativeName>
</protein>
<feature type="transmembrane region" description="Helical" evidence="12">
    <location>
        <begin position="359"/>
        <end position="376"/>
    </location>
</feature>
<evidence type="ECO:0000256" key="3">
    <source>
        <dbReference type="ARBA" id="ARBA00016335"/>
    </source>
</evidence>
<comment type="subcellular location">
    <subcellularLocation>
        <location evidence="1">Mitochondrion membrane</location>
        <topology evidence="1">Multi-pass membrane protein</topology>
    </subcellularLocation>
</comment>
<evidence type="ECO:0000256" key="6">
    <source>
        <dbReference type="ARBA" id="ARBA00022946"/>
    </source>
</evidence>
<dbReference type="InterPro" id="IPR044878">
    <property type="entry name" value="UbiA_sf"/>
</dbReference>
<dbReference type="PANTHER" id="PTHR43448:SF2">
    <property type="entry name" value="PROTOHEME IX FARNESYLTRANSFERASE, MITOCHONDRIAL"/>
    <property type="match status" value="1"/>
</dbReference>
<evidence type="ECO:0000256" key="7">
    <source>
        <dbReference type="ARBA" id="ARBA00022989"/>
    </source>
</evidence>
<dbReference type="FunFam" id="1.10.357.140:FF:000004">
    <property type="entry name" value="Protoheme IX farnesyltransferase, mitochondrial"/>
    <property type="match status" value="1"/>
</dbReference>
<dbReference type="CDD" id="cd13957">
    <property type="entry name" value="PT_UbiA_Cox10"/>
    <property type="match status" value="1"/>
</dbReference>
<evidence type="ECO:0000256" key="9">
    <source>
        <dbReference type="ARBA" id="ARBA00023133"/>
    </source>
</evidence>
<organism evidence="13 14">
    <name type="scientific">Acaromyces ingoldii</name>
    <dbReference type="NCBI Taxonomy" id="215250"/>
    <lineage>
        <taxon>Eukaryota</taxon>
        <taxon>Fungi</taxon>
        <taxon>Dikarya</taxon>
        <taxon>Basidiomycota</taxon>
        <taxon>Ustilaginomycotina</taxon>
        <taxon>Exobasidiomycetes</taxon>
        <taxon>Exobasidiales</taxon>
        <taxon>Cryptobasidiaceae</taxon>
        <taxon>Acaromyces</taxon>
    </lineage>
</organism>
<keyword evidence="8" id="KW-0496">Mitochondrion</keyword>
<sequence length="437" mass="45919">MAQLVSARLLVGGAGPAFRSCLCSAAKPAPTLLLRTPAATRRRSGRMMVTITTMAAGSRTDFFAPSYSSARRDLSMYAPASDDPAVTTTLAPPASGSESTAPSAAAVAAAASYRPVPPLASSALIKVYRQLSKAQLTFLVTLTSMAGYSLCPLALSQSSSVTTLLALTAGTALCSASANSINQLVEAPYDAQMARTRNRPLPARLLSPLHAASFALATGLSGVGILAALTNGPTALLGLANIGLYAFVYTPMKRLSIANTWLGAVVGALPPLMGWTAATGGEHLLDVPPLALAFLVYAWQFPHFNSLSQSLSAEYARGGYRMMSVTNPSLNRRTALRYAWAMVPVCSVVLPFMTPVVHWSYALLSLAPNAAMVWASHRFWRGKTDRDARACFFASLVHLPAVLLLAMACKTDVVQGLLSLVGGQPDEPEDKAGQMEA</sequence>
<evidence type="ECO:0000256" key="5">
    <source>
        <dbReference type="ARBA" id="ARBA00022692"/>
    </source>
</evidence>
<evidence type="ECO:0000256" key="10">
    <source>
        <dbReference type="ARBA" id="ARBA00023136"/>
    </source>
</evidence>
<dbReference type="EMBL" id="KZ819636">
    <property type="protein sequence ID" value="PWN89789.1"/>
    <property type="molecule type" value="Genomic_DNA"/>
</dbReference>
<dbReference type="Gene3D" id="1.10.357.140">
    <property type="entry name" value="UbiA prenyltransferase"/>
    <property type="match status" value="1"/>
</dbReference>
<dbReference type="GO" id="GO:0031966">
    <property type="term" value="C:mitochondrial membrane"/>
    <property type="evidence" value="ECO:0007669"/>
    <property type="project" value="UniProtKB-SubCell"/>
</dbReference>
<proteinExistence type="inferred from homology"/>
<feature type="transmembrane region" description="Helical" evidence="12">
    <location>
        <begin position="259"/>
        <end position="278"/>
    </location>
</feature>
<dbReference type="InterPro" id="IPR030470">
    <property type="entry name" value="UbiA_prenylTrfase_CS"/>
</dbReference>
<dbReference type="STRING" id="215250.A0A316YKP9"/>
<dbReference type="GeneID" id="37043370"/>
<keyword evidence="10 12" id="KW-0472">Membrane</keyword>
<keyword evidence="7 12" id="KW-1133">Transmembrane helix</keyword>
<dbReference type="AlphaFoldDB" id="A0A316YKP9"/>
<comment type="similarity">
    <text evidence="2">Belongs to the UbiA prenyltransferase family.</text>
</comment>
<evidence type="ECO:0000256" key="11">
    <source>
        <dbReference type="ARBA" id="ARBA00030253"/>
    </source>
</evidence>
<evidence type="ECO:0000256" key="4">
    <source>
        <dbReference type="ARBA" id="ARBA00022679"/>
    </source>
</evidence>
<evidence type="ECO:0000313" key="13">
    <source>
        <dbReference type="EMBL" id="PWN89789.1"/>
    </source>
</evidence>
<dbReference type="Proteomes" id="UP000245768">
    <property type="component" value="Unassembled WGS sequence"/>
</dbReference>